<dbReference type="AlphaFoldDB" id="A0A2A4EQJ5"/>
<protein>
    <submittedName>
        <fullName evidence="1">Uncharacterized protein</fullName>
    </submittedName>
</protein>
<proteinExistence type="predicted"/>
<evidence type="ECO:0000313" key="1">
    <source>
        <dbReference type="EMBL" id="PCE23903.1"/>
    </source>
</evidence>
<comment type="caution">
    <text evidence="1">The sequence shown here is derived from an EMBL/GenBank/DDBJ whole genome shotgun (WGS) entry which is preliminary data.</text>
</comment>
<accession>A0A2A4EQJ5</accession>
<evidence type="ECO:0000313" key="2">
    <source>
        <dbReference type="Proteomes" id="UP000218022"/>
    </source>
</evidence>
<name>A0A2A4EQJ5_9BURK</name>
<sequence length="82" mass="9852">MLMHKYDHRALYAYTHLNFSLCCHAKTDRIACRAPDFASEYPQFLKKDGLLEQRDHAMTLDQLNNAYDRRIWHSDVKYADRF</sequence>
<dbReference type="Proteomes" id="UP000218022">
    <property type="component" value="Unassembled WGS sequence"/>
</dbReference>
<organism evidence="1 2">
    <name type="scientific">Paraburkholderia acidicola</name>
    <dbReference type="NCBI Taxonomy" id="1912599"/>
    <lineage>
        <taxon>Bacteria</taxon>
        <taxon>Pseudomonadati</taxon>
        <taxon>Pseudomonadota</taxon>
        <taxon>Betaproteobacteria</taxon>
        <taxon>Burkholderiales</taxon>
        <taxon>Burkholderiaceae</taxon>
        <taxon>Paraburkholderia</taxon>
    </lineage>
</organism>
<reference evidence="1 2" key="1">
    <citation type="submission" date="2017-01" db="EMBL/GenBank/DDBJ databases">
        <title>Whole-Genome Shotgun Sequencing of Two beta-Proteobacterial Species in Search of the Bulgecin Biosynthetic Cluster.</title>
        <authorList>
            <person name="Horsman M.E."/>
            <person name="Marous D.R."/>
            <person name="Li R."/>
            <person name="Oliver R.A."/>
            <person name="Byun B."/>
            <person name="Emrich S.J."/>
            <person name="Boggess B."/>
            <person name="Townsend C.A."/>
            <person name="Mobashery S."/>
        </authorList>
    </citation>
    <scope>NUCLEOTIDE SEQUENCE [LARGE SCALE GENOMIC DNA]</scope>
    <source>
        <strain evidence="1 2">ATCC 31363</strain>
    </source>
</reference>
<dbReference type="EMBL" id="MTZV01000006">
    <property type="protein sequence ID" value="PCE23903.1"/>
    <property type="molecule type" value="Genomic_DNA"/>
</dbReference>
<gene>
    <name evidence="1" type="ORF">BWP39_29925</name>
</gene>